<reference evidence="1" key="1">
    <citation type="submission" date="2018-10" db="EMBL/GenBank/DDBJ databases">
        <title>Hidden diversity of soil giant viruses.</title>
        <authorList>
            <person name="Schulz F."/>
            <person name="Alteio L."/>
            <person name="Goudeau D."/>
            <person name="Ryan E.M."/>
            <person name="Malmstrom R.R."/>
            <person name="Blanchard J."/>
            <person name="Woyke T."/>
        </authorList>
    </citation>
    <scope>NUCLEOTIDE SEQUENCE</scope>
    <source>
        <strain evidence="1">SAV1</strain>
    </source>
</reference>
<evidence type="ECO:0000313" key="1">
    <source>
        <dbReference type="EMBL" id="AYV85663.1"/>
    </source>
</evidence>
<gene>
    <name evidence="1" type="ORF">Satyrvirus29_4</name>
</gene>
<organism evidence="1">
    <name type="scientific">Satyrvirus sp</name>
    <dbReference type="NCBI Taxonomy" id="2487771"/>
    <lineage>
        <taxon>Viruses</taxon>
        <taxon>Varidnaviria</taxon>
        <taxon>Bamfordvirae</taxon>
        <taxon>Nucleocytoviricota</taxon>
        <taxon>Megaviricetes</taxon>
        <taxon>Imitervirales</taxon>
        <taxon>Mimiviridae</taxon>
        <taxon>Megamimivirinae</taxon>
    </lineage>
</organism>
<name>A0A3G5AIN8_9VIRU</name>
<protein>
    <submittedName>
        <fullName evidence="1">Uncharacterized protein</fullName>
    </submittedName>
</protein>
<proteinExistence type="predicted"/>
<accession>A0A3G5AIN8</accession>
<dbReference type="EMBL" id="MK072465">
    <property type="protein sequence ID" value="AYV85663.1"/>
    <property type="molecule type" value="Genomic_DNA"/>
</dbReference>
<sequence length="156" mass="18060">MKEFCWTDLETGAGFGCIAKFEKRAKDLLFDFFHRELFFLVRKNPPTKETISEGKFQFVFDLPPLPGIFGGGSYEYVSDVSDTETAIRTFIDLMSNEFIFLHLEKMDCTIFHSSEQHESTFLVEKDVGHEDDDDELDITDKAMEKLDRFCQANQSI</sequence>